<sequence>MFWGFDIYYFVLIIPAMLFALWAQVKVSSTFNRYSAQRTHTGMTGAQAAEAVLRACGVDGVRIERVAGNLTDHFDPRAGVIRLSQSVYDSPTVAAVGVAAHEAGHAAQYAEGYGPIRLRNAIIPVTQIGSSLAWPLLLIGLLFNYEALFFAGILFFMLAVVFQLVTLPVEFNASARAISVLGEGGYLSPDELPGAKKTLSAAAMTYVAALAVSIAQLLRLVLLFGGGRRDD</sequence>
<protein>
    <submittedName>
        <fullName evidence="2">Zinc metallopeptidase</fullName>
    </submittedName>
</protein>
<gene>
    <name evidence="2" type="ORF">IAB67_08245</name>
</gene>
<feature type="transmembrane region" description="Helical" evidence="1">
    <location>
        <begin position="121"/>
        <end position="143"/>
    </location>
</feature>
<keyword evidence="1" id="KW-0812">Transmembrane</keyword>
<reference evidence="2" key="1">
    <citation type="submission" date="2020-10" db="EMBL/GenBank/DDBJ databases">
        <authorList>
            <person name="Gilroy R."/>
        </authorList>
    </citation>
    <scope>NUCLEOTIDE SEQUENCE</scope>
    <source>
        <strain evidence="2">CHK191-8634</strain>
    </source>
</reference>
<proteinExistence type="predicted"/>
<dbReference type="InterPro" id="IPR007395">
    <property type="entry name" value="Zn_peptidase_2"/>
</dbReference>
<keyword evidence="1" id="KW-0472">Membrane</keyword>
<comment type="caution">
    <text evidence="2">The sequence shown here is derived from an EMBL/GenBank/DDBJ whole genome shotgun (WGS) entry which is preliminary data.</text>
</comment>
<dbReference type="PANTHER" id="PTHR36434:SF1">
    <property type="entry name" value="MEMBRANE PROTEASE YUGP-RELATED"/>
    <property type="match status" value="1"/>
</dbReference>
<evidence type="ECO:0000313" key="3">
    <source>
        <dbReference type="Proteomes" id="UP000824073"/>
    </source>
</evidence>
<name>A0A9D1LLW1_9CLOT</name>
<dbReference type="AlphaFoldDB" id="A0A9D1LLW1"/>
<feature type="transmembrane region" description="Helical" evidence="1">
    <location>
        <begin position="206"/>
        <end position="225"/>
    </location>
</feature>
<reference evidence="2" key="2">
    <citation type="journal article" date="2021" name="PeerJ">
        <title>Extensive microbial diversity within the chicken gut microbiome revealed by metagenomics and culture.</title>
        <authorList>
            <person name="Gilroy R."/>
            <person name="Ravi A."/>
            <person name="Getino M."/>
            <person name="Pursley I."/>
            <person name="Horton D.L."/>
            <person name="Alikhan N.F."/>
            <person name="Baker D."/>
            <person name="Gharbi K."/>
            <person name="Hall N."/>
            <person name="Watson M."/>
            <person name="Adriaenssens E.M."/>
            <person name="Foster-Nyarko E."/>
            <person name="Jarju S."/>
            <person name="Secka A."/>
            <person name="Antonio M."/>
            <person name="Oren A."/>
            <person name="Chaudhuri R.R."/>
            <person name="La Ragione R."/>
            <person name="Hildebrand F."/>
            <person name="Pallen M.J."/>
        </authorList>
    </citation>
    <scope>NUCLEOTIDE SEQUENCE</scope>
    <source>
        <strain evidence="2">CHK191-8634</strain>
    </source>
</reference>
<evidence type="ECO:0000313" key="2">
    <source>
        <dbReference type="EMBL" id="HIU44268.1"/>
    </source>
</evidence>
<feature type="transmembrane region" description="Helical" evidence="1">
    <location>
        <begin position="6"/>
        <end position="25"/>
    </location>
</feature>
<dbReference type="EMBL" id="DVMR01000061">
    <property type="protein sequence ID" value="HIU44268.1"/>
    <property type="molecule type" value="Genomic_DNA"/>
</dbReference>
<evidence type="ECO:0000256" key="1">
    <source>
        <dbReference type="SAM" id="Phobius"/>
    </source>
</evidence>
<dbReference type="Proteomes" id="UP000824073">
    <property type="component" value="Unassembled WGS sequence"/>
</dbReference>
<feature type="transmembrane region" description="Helical" evidence="1">
    <location>
        <begin position="149"/>
        <end position="169"/>
    </location>
</feature>
<dbReference type="Pfam" id="PF04298">
    <property type="entry name" value="Zn_peptidase_2"/>
    <property type="match status" value="1"/>
</dbReference>
<keyword evidence="1" id="KW-1133">Transmembrane helix</keyword>
<organism evidence="2 3">
    <name type="scientific">Candidatus Ventrousia excrementavium</name>
    <dbReference type="NCBI Taxonomy" id="2840961"/>
    <lineage>
        <taxon>Bacteria</taxon>
        <taxon>Bacillati</taxon>
        <taxon>Bacillota</taxon>
        <taxon>Clostridia</taxon>
        <taxon>Eubacteriales</taxon>
        <taxon>Clostridiaceae</taxon>
        <taxon>Clostridiaceae incertae sedis</taxon>
        <taxon>Candidatus Ventrousia</taxon>
    </lineage>
</organism>
<dbReference type="PANTHER" id="PTHR36434">
    <property type="entry name" value="MEMBRANE PROTEASE YUGP-RELATED"/>
    <property type="match status" value="1"/>
</dbReference>
<accession>A0A9D1LLW1</accession>